<dbReference type="InterPro" id="IPR001240">
    <property type="entry name" value="PRAI_dom"/>
</dbReference>
<feature type="domain" description="N-(5'phosphoribosyl) anthranilate isomerase (PRAI)" evidence="10">
    <location>
        <begin position="20"/>
        <end position="213"/>
    </location>
</feature>
<evidence type="ECO:0000256" key="1">
    <source>
        <dbReference type="ARBA" id="ARBA00001164"/>
    </source>
</evidence>
<dbReference type="Proteomes" id="UP001501599">
    <property type="component" value="Unassembled WGS sequence"/>
</dbReference>
<evidence type="ECO:0000256" key="9">
    <source>
        <dbReference type="HAMAP-Rule" id="MF_00135"/>
    </source>
</evidence>
<evidence type="ECO:0000256" key="2">
    <source>
        <dbReference type="ARBA" id="ARBA00004664"/>
    </source>
</evidence>
<dbReference type="PANTHER" id="PTHR42894">
    <property type="entry name" value="N-(5'-PHOSPHORIBOSYL)ANTHRANILATE ISOMERASE"/>
    <property type="match status" value="1"/>
</dbReference>
<evidence type="ECO:0000256" key="4">
    <source>
        <dbReference type="ARBA" id="ARBA00022272"/>
    </source>
</evidence>
<keyword evidence="6 9" id="KW-0822">Tryptophan biosynthesis</keyword>
<dbReference type="Pfam" id="PF00697">
    <property type="entry name" value="PRAI"/>
    <property type="match status" value="1"/>
</dbReference>
<keyword evidence="5 9" id="KW-0028">Amino-acid biosynthesis</keyword>
<accession>A0ABN3AWX6</accession>
<evidence type="ECO:0000256" key="6">
    <source>
        <dbReference type="ARBA" id="ARBA00022822"/>
    </source>
</evidence>
<keyword evidence="12" id="KW-1185">Reference proteome</keyword>
<evidence type="ECO:0000256" key="8">
    <source>
        <dbReference type="ARBA" id="ARBA00023235"/>
    </source>
</evidence>
<dbReference type="EC" id="5.3.1.24" evidence="3 9"/>
<protein>
    <recommendedName>
        <fullName evidence="4 9">N-(5'-phosphoribosyl)anthranilate isomerase</fullName>
        <shortName evidence="9">PRAI</shortName>
        <ecNumber evidence="3 9">5.3.1.24</ecNumber>
    </recommendedName>
</protein>
<evidence type="ECO:0000256" key="5">
    <source>
        <dbReference type="ARBA" id="ARBA00022605"/>
    </source>
</evidence>
<comment type="catalytic activity">
    <reaction evidence="1 9">
        <text>N-(5-phospho-beta-D-ribosyl)anthranilate = 1-(2-carboxyphenylamino)-1-deoxy-D-ribulose 5-phosphate</text>
        <dbReference type="Rhea" id="RHEA:21540"/>
        <dbReference type="ChEBI" id="CHEBI:18277"/>
        <dbReference type="ChEBI" id="CHEBI:58613"/>
        <dbReference type="EC" id="5.3.1.24"/>
    </reaction>
</comment>
<dbReference type="EMBL" id="BAAAQT010000008">
    <property type="protein sequence ID" value="GAA2175986.1"/>
    <property type="molecule type" value="Genomic_DNA"/>
</dbReference>
<keyword evidence="7 9" id="KW-0057">Aromatic amino acid biosynthesis</keyword>
<name>A0ABN3AWX6_9MICO</name>
<sequence length="224" mass="22779">MTSACGRRLVDGCGGSGMYVKICGLTTRDAVVAASDAGADAIGLVLSERSRRNLSPAVAGTLAAAAPQGVDVVLVTDDRATDDVAAVALEIGATAVQLHGARYGRANLLRLRELGVPQAWRATAWSSGASLHAGDDGEDVLVVDSPTPGSGTAWDATDAARSIRGRWLLAGGLSPDTVAQAIDLAQPWGVDVSSGVEVEPGVKGTHLVERFVAEARRAGAAARS</sequence>
<dbReference type="InterPro" id="IPR044643">
    <property type="entry name" value="TrpF_fam"/>
</dbReference>
<evidence type="ECO:0000256" key="3">
    <source>
        <dbReference type="ARBA" id="ARBA00012572"/>
    </source>
</evidence>
<dbReference type="PANTHER" id="PTHR42894:SF1">
    <property type="entry name" value="N-(5'-PHOSPHORIBOSYL)ANTHRANILATE ISOMERASE"/>
    <property type="match status" value="1"/>
</dbReference>
<organism evidence="11 12">
    <name type="scientific">Agrococcus versicolor</name>
    <dbReference type="NCBI Taxonomy" id="501482"/>
    <lineage>
        <taxon>Bacteria</taxon>
        <taxon>Bacillati</taxon>
        <taxon>Actinomycetota</taxon>
        <taxon>Actinomycetes</taxon>
        <taxon>Micrococcales</taxon>
        <taxon>Microbacteriaceae</taxon>
        <taxon>Agrococcus</taxon>
    </lineage>
</organism>
<comment type="pathway">
    <text evidence="2 9">Amino-acid biosynthesis; L-tryptophan biosynthesis; L-tryptophan from chorismate: step 3/5.</text>
</comment>
<evidence type="ECO:0000313" key="11">
    <source>
        <dbReference type="EMBL" id="GAA2175986.1"/>
    </source>
</evidence>
<reference evidence="11 12" key="1">
    <citation type="journal article" date="2019" name="Int. J. Syst. Evol. Microbiol.">
        <title>The Global Catalogue of Microorganisms (GCM) 10K type strain sequencing project: providing services to taxonomists for standard genome sequencing and annotation.</title>
        <authorList>
            <consortium name="The Broad Institute Genomics Platform"/>
            <consortium name="The Broad Institute Genome Sequencing Center for Infectious Disease"/>
            <person name="Wu L."/>
            <person name="Ma J."/>
        </authorList>
    </citation>
    <scope>NUCLEOTIDE SEQUENCE [LARGE SCALE GENOMIC DNA]</scope>
    <source>
        <strain evidence="11 12">JCM 16026</strain>
    </source>
</reference>
<dbReference type="InterPro" id="IPR013785">
    <property type="entry name" value="Aldolase_TIM"/>
</dbReference>
<evidence type="ECO:0000313" key="12">
    <source>
        <dbReference type="Proteomes" id="UP001501599"/>
    </source>
</evidence>
<proteinExistence type="inferred from homology"/>
<comment type="similarity">
    <text evidence="9">Belongs to the TrpF family.</text>
</comment>
<comment type="caution">
    <text evidence="11">The sequence shown here is derived from an EMBL/GenBank/DDBJ whole genome shotgun (WGS) entry which is preliminary data.</text>
</comment>
<dbReference type="GO" id="GO:0016853">
    <property type="term" value="F:isomerase activity"/>
    <property type="evidence" value="ECO:0007669"/>
    <property type="project" value="UniProtKB-KW"/>
</dbReference>
<gene>
    <name evidence="9" type="primary">trpF</name>
    <name evidence="11" type="ORF">GCM10009846_28020</name>
</gene>
<evidence type="ECO:0000259" key="10">
    <source>
        <dbReference type="Pfam" id="PF00697"/>
    </source>
</evidence>
<dbReference type="HAMAP" id="MF_00135">
    <property type="entry name" value="PRAI"/>
    <property type="match status" value="1"/>
</dbReference>
<evidence type="ECO:0000256" key="7">
    <source>
        <dbReference type="ARBA" id="ARBA00023141"/>
    </source>
</evidence>
<dbReference type="SUPFAM" id="SSF51366">
    <property type="entry name" value="Ribulose-phoshate binding barrel"/>
    <property type="match status" value="1"/>
</dbReference>
<dbReference type="CDD" id="cd00405">
    <property type="entry name" value="PRAI"/>
    <property type="match status" value="1"/>
</dbReference>
<dbReference type="Gene3D" id="3.20.20.70">
    <property type="entry name" value="Aldolase class I"/>
    <property type="match status" value="1"/>
</dbReference>
<dbReference type="InterPro" id="IPR011060">
    <property type="entry name" value="RibuloseP-bd_barrel"/>
</dbReference>
<keyword evidence="8 9" id="KW-0413">Isomerase</keyword>